<keyword evidence="3" id="KW-1185">Reference proteome</keyword>
<proteinExistence type="predicted"/>
<feature type="coiled-coil region" evidence="1">
    <location>
        <begin position="53"/>
        <end position="87"/>
    </location>
</feature>
<protein>
    <submittedName>
        <fullName evidence="2">Uncharacterized protein</fullName>
    </submittedName>
</protein>
<gene>
    <name evidence="2" type="ORF">CPT_Seuss31</name>
</gene>
<reference evidence="2 3" key="1">
    <citation type="journal article" date="2015" name="Genome Announc.">
        <title>Complete Genome Sequence of Caulobacter crescentus Siphophage Seuss.</title>
        <authorList>
            <person name="Sloan J.M."/>
            <person name="Keene J.L."/>
            <person name="Cahill J.L."/>
            <person name="Rasche E.S."/>
            <person name="Kuty Everett G.F."/>
        </authorList>
    </citation>
    <scope>NUCLEOTIDE SEQUENCE [LARGE SCALE GENOMIC DNA]</scope>
</reference>
<evidence type="ECO:0000256" key="1">
    <source>
        <dbReference type="SAM" id="Coils"/>
    </source>
</evidence>
<organism evidence="2 3">
    <name type="scientific">Caulobacter phage Seuss</name>
    <dbReference type="NCBI Taxonomy" id="1675601"/>
    <lineage>
        <taxon>Viruses</taxon>
        <taxon>Duplodnaviria</taxon>
        <taxon>Heunggongvirae</taxon>
        <taxon>Uroviricota</taxon>
        <taxon>Caudoviricetes</taxon>
        <taxon>Seussvirus</taxon>
        <taxon>Seussvirus seuss</taxon>
    </lineage>
</organism>
<evidence type="ECO:0000313" key="2">
    <source>
        <dbReference type="EMBL" id="AKU43557.1"/>
    </source>
</evidence>
<sequence>MASPAEAATHINNLVAEEKELLARRWLIHREGQKLDDRIETIQAHLAGVQLGQQHKQAEVDGLIAEVAELRAKLERAEVKQELEAKAKS</sequence>
<dbReference type="Proteomes" id="UP000221339">
    <property type="component" value="Segment"/>
</dbReference>
<name>A0A0K1LM13_9CAUD</name>
<accession>A0A0K1LM13</accession>
<dbReference type="EMBL" id="KT001914">
    <property type="protein sequence ID" value="AKU43557.1"/>
    <property type="molecule type" value="Genomic_DNA"/>
</dbReference>
<evidence type="ECO:0000313" key="3">
    <source>
        <dbReference type="Proteomes" id="UP000221339"/>
    </source>
</evidence>
<keyword evidence="1" id="KW-0175">Coiled coil</keyword>